<evidence type="ECO:0000313" key="1">
    <source>
        <dbReference type="EMBL" id="MBK4348282.1"/>
    </source>
</evidence>
<protein>
    <recommendedName>
        <fullName evidence="3">Glutaminase</fullName>
    </recommendedName>
</protein>
<dbReference type="AlphaFoldDB" id="A0A934SNJ7"/>
<comment type="caution">
    <text evidence="1">The sequence shown here is derived from an EMBL/GenBank/DDBJ whole genome shotgun (WGS) entry which is preliminary data.</text>
</comment>
<organism evidence="1 2">
    <name type="scientific">Lacisediminihabitans changchengi</name>
    <dbReference type="NCBI Taxonomy" id="2787634"/>
    <lineage>
        <taxon>Bacteria</taxon>
        <taxon>Bacillati</taxon>
        <taxon>Actinomycetota</taxon>
        <taxon>Actinomycetes</taxon>
        <taxon>Micrococcales</taxon>
        <taxon>Microbacteriaceae</taxon>
        <taxon>Lacisediminihabitans</taxon>
    </lineage>
</organism>
<keyword evidence="2" id="KW-1185">Reference proteome</keyword>
<evidence type="ECO:0000313" key="2">
    <source>
        <dbReference type="Proteomes" id="UP000636458"/>
    </source>
</evidence>
<reference evidence="1" key="1">
    <citation type="submission" date="2021-01" db="EMBL/GenBank/DDBJ databases">
        <title>Lacisediminihabitans sp. nov. strain G11-30, isolated from Antarctic Soil.</title>
        <authorList>
            <person name="Li J."/>
        </authorList>
    </citation>
    <scope>NUCLEOTIDE SEQUENCE</scope>
    <source>
        <strain evidence="1">G11-30</strain>
    </source>
</reference>
<dbReference type="EMBL" id="JAEPES010000004">
    <property type="protein sequence ID" value="MBK4348282.1"/>
    <property type="molecule type" value="Genomic_DNA"/>
</dbReference>
<evidence type="ECO:0008006" key="3">
    <source>
        <dbReference type="Google" id="ProtNLM"/>
    </source>
</evidence>
<sequence length="175" mass="18366">MSETDAEALAAHLHELLSRTATELAQRGVADEALGVIALGRGIAVFRSADRIRPAGRAWRLGVLLLGSVGALYATGRVTRAIVPLRGVTNRSPEADQRRAERLAASRGGFAEGENVNLGFTPIALDAAALARGSGPLSVRDGVLFVRWAPGDGAHGVSPLEDYLRDRIALLAAPE</sequence>
<proteinExistence type="predicted"/>
<dbReference type="RefSeq" id="WP_200556503.1">
    <property type="nucleotide sequence ID" value="NZ_JAEPES010000004.1"/>
</dbReference>
<accession>A0A934SNJ7</accession>
<gene>
    <name evidence="1" type="ORF">IV501_11615</name>
</gene>
<dbReference type="Proteomes" id="UP000636458">
    <property type="component" value="Unassembled WGS sequence"/>
</dbReference>
<name>A0A934SNJ7_9MICO</name>